<keyword evidence="1" id="KW-0812">Transmembrane</keyword>
<keyword evidence="1" id="KW-1133">Transmembrane helix</keyword>
<comment type="caution">
    <text evidence="2">The sequence shown here is derived from an EMBL/GenBank/DDBJ whole genome shotgun (WGS) entry which is preliminary data.</text>
</comment>
<feature type="non-terminal residue" evidence="2">
    <location>
        <position position="1"/>
    </location>
</feature>
<proteinExistence type="predicted"/>
<gene>
    <name evidence="2" type="ORF">PR001_g20304</name>
</gene>
<dbReference type="AlphaFoldDB" id="A0A6A3JRF1"/>
<organism evidence="2 3">
    <name type="scientific">Phytophthora rubi</name>
    <dbReference type="NCBI Taxonomy" id="129364"/>
    <lineage>
        <taxon>Eukaryota</taxon>
        <taxon>Sar</taxon>
        <taxon>Stramenopiles</taxon>
        <taxon>Oomycota</taxon>
        <taxon>Peronosporomycetes</taxon>
        <taxon>Peronosporales</taxon>
        <taxon>Peronosporaceae</taxon>
        <taxon>Phytophthora</taxon>
    </lineage>
</organism>
<evidence type="ECO:0000313" key="2">
    <source>
        <dbReference type="EMBL" id="KAE8994754.1"/>
    </source>
</evidence>
<accession>A0A6A3JRF1</accession>
<sequence length="102" mass="11613">GFLLPGGVPLAEGCGRKRPAVRDDRHLDLRQLTVRFERAICFNWFLFARLDGVIVLLILLWLLLAVVVYFGCSRHHSLAFQRTHVPSTRAELEGAKQDEQTN</sequence>
<reference evidence="2 3" key="1">
    <citation type="submission" date="2018-09" db="EMBL/GenBank/DDBJ databases">
        <title>Genomic investigation of the strawberry pathogen Phytophthora fragariae indicates pathogenicity is determined by transcriptional variation in three key races.</title>
        <authorList>
            <person name="Adams T.M."/>
            <person name="Armitage A.D."/>
            <person name="Sobczyk M.K."/>
            <person name="Bates H.J."/>
            <person name="Dunwell J.M."/>
            <person name="Nellist C.F."/>
            <person name="Harrison R.J."/>
        </authorList>
    </citation>
    <scope>NUCLEOTIDE SEQUENCE [LARGE SCALE GENOMIC DNA]</scope>
    <source>
        <strain evidence="2 3">SCRP249</strain>
    </source>
</reference>
<dbReference type="EMBL" id="QXFV01001987">
    <property type="protein sequence ID" value="KAE8994754.1"/>
    <property type="molecule type" value="Genomic_DNA"/>
</dbReference>
<feature type="transmembrane region" description="Helical" evidence="1">
    <location>
        <begin position="52"/>
        <end position="72"/>
    </location>
</feature>
<dbReference type="Proteomes" id="UP000429607">
    <property type="component" value="Unassembled WGS sequence"/>
</dbReference>
<protein>
    <submittedName>
        <fullName evidence="2">Uncharacterized protein</fullName>
    </submittedName>
</protein>
<name>A0A6A3JRF1_9STRA</name>
<evidence type="ECO:0000313" key="3">
    <source>
        <dbReference type="Proteomes" id="UP000429607"/>
    </source>
</evidence>
<evidence type="ECO:0000256" key="1">
    <source>
        <dbReference type="SAM" id="Phobius"/>
    </source>
</evidence>
<keyword evidence="1" id="KW-0472">Membrane</keyword>